<sequence>MKVLFVHQNFPGQFPHLAAELAQRGHEITVITRANNGRPIPYPTYRYRYDEPDLNVLGSNYAKMAMRGGRVAGLADRMREEKGYVPDVIVGHCGWGETLFLKEVWPEATLLVYSEFFYRTRGLDVGFDPEFADERLEKRVRSVANQAHLAHALINADVILSPTKWQASTHPQPFRDQINVIHDGVDTDLVCPNPKALVKLGEDGPEFRAGDEVLTFVSRKLEPYRGYHSFMRALPKVLKARPNAQVVIVGEDGRGYGPIRVNTGGWKDEFFAPLKDTPLAKRIHFTDRVSYADYLSILQVARVHCYLTYPFVLSWSMLEAMSAGVHLVASATPPVEEVITDGMNGTLVDFFDTDQIADALIEGLANPQAFDSLRQTAIKTAQDQYDLRGQCLPKLVQLLEGLAT</sequence>
<name>A0A917AGI9_9RHOB</name>
<dbReference type="OrthoDB" id="9793726at2"/>
<dbReference type="GO" id="GO:0016757">
    <property type="term" value="F:glycosyltransferase activity"/>
    <property type="evidence" value="ECO:0007669"/>
    <property type="project" value="InterPro"/>
</dbReference>
<dbReference type="Pfam" id="PF00534">
    <property type="entry name" value="Glycos_transf_1"/>
    <property type="match status" value="1"/>
</dbReference>
<evidence type="ECO:0000313" key="5">
    <source>
        <dbReference type="Proteomes" id="UP000606730"/>
    </source>
</evidence>
<dbReference type="EMBL" id="BMKN01000002">
    <property type="protein sequence ID" value="GGE50261.1"/>
    <property type="molecule type" value="Genomic_DNA"/>
</dbReference>
<gene>
    <name evidence="4" type="ORF">GCM10011517_17550</name>
</gene>
<dbReference type="GO" id="GO:0009103">
    <property type="term" value="P:lipopolysaccharide biosynthetic process"/>
    <property type="evidence" value="ECO:0007669"/>
    <property type="project" value="TreeGrafter"/>
</dbReference>
<feature type="domain" description="Glycosyl transferase family 4" evidence="3">
    <location>
        <begin position="24"/>
        <end position="189"/>
    </location>
</feature>
<accession>A0A917AGI9</accession>
<dbReference type="Gene3D" id="3.40.50.2000">
    <property type="entry name" value="Glycogen Phosphorylase B"/>
    <property type="match status" value="2"/>
</dbReference>
<feature type="domain" description="Glycosyl transferase family 1" evidence="2">
    <location>
        <begin position="210"/>
        <end position="380"/>
    </location>
</feature>
<organism evidence="4 5">
    <name type="scientific">Actibacterium pelagium</name>
    <dbReference type="NCBI Taxonomy" id="2029103"/>
    <lineage>
        <taxon>Bacteria</taxon>
        <taxon>Pseudomonadati</taxon>
        <taxon>Pseudomonadota</taxon>
        <taxon>Alphaproteobacteria</taxon>
        <taxon>Rhodobacterales</taxon>
        <taxon>Roseobacteraceae</taxon>
        <taxon>Actibacterium</taxon>
    </lineage>
</organism>
<keyword evidence="5" id="KW-1185">Reference proteome</keyword>
<evidence type="ECO:0000259" key="3">
    <source>
        <dbReference type="Pfam" id="PF12000"/>
    </source>
</evidence>
<dbReference type="PANTHER" id="PTHR46401:SF2">
    <property type="entry name" value="GLYCOSYLTRANSFERASE WBBK-RELATED"/>
    <property type="match status" value="1"/>
</dbReference>
<evidence type="ECO:0000259" key="2">
    <source>
        <dbReference type="Pfam" id="PF00534"/>
    </source>
</evidence>
<protein>
    <submittedName>
        <fullName evidence="4">Glycosyl transferase</fullName>
    </submittedName>
</protein>
<dbReference type="Pfam" id="PF12000">
    <property type="entry name" value="Glyco_trans_4_3"/>
    <property type="match status" value="1"/>
</dbReference>
<keyword evidence="1 4" id="KW-0808">Transferase</keyword>
<reference evidence="4" key="1">
    <citation type="journal article" date="2014" name="Int. J. Syst. Evol. Microbiol.">
        <title>Complete genome sequence of Corynebacterium casei LMG S-19264T (=DSM 44701T), isolated from a smear-ripened cheese.</title>
        <authorList>
            <consortium name="US DOE Joint Genome Institute (JGI-PGF)"/>
            <person name="Walter F."/>
            <person name="Albersmeier A."/>
            <person name="Kalinowski J."/>
            <person name="Ruckert C."/>
        </authorList>
    </citation>
    <scope>NUCLEOTIDE SEQUENCE</scope>
    <source>
        <strain evidence="4">CGMCC 1.16012</strain>
    </source>
</reference>
<evidence type="ECO:0000256" key="1">
    <source>
        <dbReference type="ARBA" id="ARBA00022679"/>
    </source>
</evidence>
<comment type="caution">
    <text evidence="4">The sequence shown here is derived from an EMBL/GenBank/DDBJ whole genome shotgun (WGS) entry which is preliminary data.</text>
</comment>
<dbReference type="PANTHER" id="PTHR46401">
    <property type="entry name" value="GLYCOSYLTRANSFERASE WBBK-RELATED"/>
    <property type="match status" value="1"/>
</dbReference>
<dbReference type="InterPro" id="IPR022623">
    <property type="entry name" value="Glyco_trans_4"/>
</dbReference>
<dbReference type="InterPro" id="IPR001296">
    <property type="entry name" value="Glyco_trans_1"/>
</dbReference>
<dbReference type="AlphaFoldDB" id="A0A917AGI9"/>
<evidence type="ECO:0000313" key="4">
    <source>
        <dbReference type="EMBL" id="GGE50261.1"/>
    </source>
</evidence>
<dbReference type="SUPFAM" id="SSF53756">
    <property type="entry name" value="UDP-Glycosyltransferase/glycogen phosphorylase"/>
    <property type="match status" value="1"/>
</dbReference>
<dbReference type="RefSeq" id="WP_095595048.1">
    <property type="nucleotide sequence ID" value="NZ_BMKN01000002.1"/>
</dbReference>
<proteinExistence type="predicted"/>
<dbReference type="Proteomes" id="UP000606730">
    <property type="component" value="Unassembled WGS sequence"/>
</dbReference>
<reference evidence="4" key="2">
    <citation type="submission" date="2020-09" db="EMBL/GenBank/DDBJ databases">
        <authorList>
            <person name="Sun Q."/>
            <person name="Zhou Y."/>
        </authorList>
    </citation>
    <scope>NUCLEOTIDE SEQUENCE</scope>
    <source>
        <strain evidence="4">CGMCC 1.16012</strain>
    </source>
</reference>